<dbReference type="InterPro" id="IPR012340">
    <property type="entry name" value="NA-bd_OB-fold"/>
</dbReference>
<dbReference type="PANTHER" id="PTHR10724">
    <property type="entry name" value="30S RIBOSOMAL PROTEIN S1"/>
    <property type="match status" value="1"/>
</dbReference>
<dbReference type="SMART" id="SM00316">
    <property type="entry name" value="S1"/>
    <property type="match status" value="1"/>
</dbReference>
<dbReference type="PANTHER" id="PTHR10724:SF10">
    <property type="entry name" value="S1 RNA-BINDING DOMAIN-CONTAINING PROTEIN 1"/>
    <property type="match status" value="1"/>
</dbReference>
<dbReference type="InterPro" id="IPR037027">
    <property type="entry name" value="YqgF/RNaseH-like_dom_sf"/>
</dbReference>
<dbReference type="Pfam" id="PF09371">
    <property type="entry name" value="Tex_N"/>
    <property type="match status" value="1"/>
</dbReference>
<dbReference type="FunFam" id="2.40.50.140:FF:000051">
    <property type="entry name" value="RNA-binding transcriptional accessory protein"/>
    <property type="match status" value="1"/>
</dbReference>
<dbReference type="AlphaFoldDB" id="A0A501XB24"/>
<evidence type="ECO:0000313" key="3">
    <source>
        <dbReference type="Proteomes" id="UP000319776"/>
    </source>
</evidence>
<dbReference type="SUPFAM" id="SSF53098">
    <property type="entry name" value="Ribonuclease H-like"/>
    <property type="match status" value="1"/>
</dbReference>
<dbReference type="Proteomes" id="UP000319776">
    <property type="component" value="Unassembled WGS sequence"/>
</dbReference>
<dbReference type="CDD" id="cd05685">
    <property type="entry name" value="S1_Tex"/>
    <property type="match status" value="1"/>
</dbReference>
<dbReference type="RefSeq" id="WP_140781136.1">
    <property type="nucleotide sequence ID" value="NZ_VFSS01000002.1"/>
</dbReference>
<dbReference type="GO" id="GO:0006412">
    <property type="term" value="P:translation"/>
    <property type="evidence" value="ECO:0007669"/>
    <property type="project" value="TreeGrafter"/>
</dbReference>
<dbReference type="SMART" id="SM00732">
    <property type="entry name" value="YqgFc"/>
    <property type="match status" value="1"/>
</dbReference>
<comment type="caution">
    <text evidence="2">The sequence shown here is derived from an EMBL/GenBank/DDBJ whole genome shotgun (WGS) entry which is preliminary data.</text>
</comment>
<dbReference type="GO" id="GO:0006139">
    <property type="term" value="P:nucleobase-containing compound metabolic process"/>
    <property type="evidence" value="ECO:0007669"/>
    <property type="project" value="InterPro"/>
</dbReference>
<dbReference type="SUPFAM" id="SSF47781">
    <property type="entry name" value="RuvA domain 2-like"/>
    <property type="match status" value="2"/>
</dbReference>
<organism evidence="2 3">
    <name type="scientific">[Mycoplasma] falconis</name>
    <dbReference type="NCBI Taxonomy" id="92403"/>
    <lineage>
        <taxon>Bacteria</taxon>
        <taxon>Bacillati</taxon>
        <taxon>Mycoplasmatota</taxon>
        <taxon>Mycoplasmoidales</taxon>
        <taxon>Metamycoplasmataceae</taxon>
        <taxon>Metamycoplasma</taxon>
    </lineage>
</organism>
<evidence type="ECO:0000259" key="1">
    <source>
        <dbReference type="PROSITE" id="PS50126"/>
    </source>
</evidence>
<dbReference type="OrthoDB" id="9804714at2"/>
<dbReference type="Gene3D" id="1.10.3500.10">
    <property type="entry name" value="Tex N-terminal region-like"/>
    <property type="match status" value="1"/>
</dbReference>
<dbReference type="GO" id="GO:0005737">
    <property type="term" value="C:cytoplasm"/>
    <property type="evidence" value="ECO:0007669"/>
    <property type="project" value="UniProtKB-ARBA"/>
</dbReference>
<dbReference type="InterPro" id="IPR023319">
    <property type="entry name" value="Tex-like_HTH_dom_sf"/>
</dbReference>
<dbReference type="EMBL" id="VFSS01000002">
    <property type="protein sequence ID" value="TPE57751.1"/>
    <property type="molecule type" value="Genomic_DNA"/>
</dbReference>
<dbReference type="FunFam" id="3.30.420.140:FF:000001">
    <property type="entry name" value="RNA-binding transcriptional accessory protein"/>
    <property type="match status" value="1"/>
</dbReference>
<dbReference type="InterPro" id="IPR010994">
    <property type="entry name" value="RuvA_2-like"/>
</dbReference>
<dbReference type="SUPFAM" id="SSF158832">
    <property type="entry name" value="Tex N-terminal region-like"/>
    <property type="match status" value="1"/>
</dbReference>
<dbReference type="Pfam" id="PF12836">
    <property type="entry name" value="HHH_3"/>
    <property type="match status" value="1"/>
</dbReference>
<dbReference type="InterPro" id="IPR012337">
    <property type="entry name" value="RNaseH-like_sf"/>
</dbReference>
<dbReference type="InterPro" id="IPR032639">
    <property type="entry name" value="Tex_YqgF"/>
</dbReference>
<dbReference type="InterPro" id="IPR055179">
    <property type="entry name" value="Tex-like_central_region"/>
</dbReference>
<dbReference type="InterPro" id="IPR041692">
    <property type="entry name" value="HHH_9"/>
</dbReference>
<dbReference type="Pfam" id="PF16921">
    <property type="entry name" value="Tex_YqgF"/>
    <property type="match status" value="1"/>
</dbReference>
<sequence>MNTSIQTVAKRLNIKENQVETVLSLLNEGATIPFISRYRKDATGGLDEDQITKINEYYQYDVELVKRKDYILEVLAEKKLLTDELKNKILNSITKQEVENIYEPFKVGKKTKASEAIALGLEPLAKNILNNTDEKYNPIADAKQYLSDKLQTLEEVLEQAKYIIAQEISQQPQIREYIKDNIIKYGKVISSLKKGAEDEKEVFKQYYQYEEKITKIPNHRVLALNRGSDLKILNYDLDFRKEPIFYELKNKLFKNKRTAKIVNEALEDALERLLYPSIIREIKTDLFTKAEAEAIEVFAENLEQMLLWPATKNKWIMSIDPAFVNGCKLAILDPNGNFIEKGIIYPHTHSKENYTEAYKTIEGFLNKYKIDLIVIGNGTASRETENFISKIINNRKSTHPNEKIGYAIVSEVGASVYSASKLAQEEFPNLHVEERSAINIGRRFQDPLNELIKIDPKSLGVGQYQHDVNQKELAKQLEFKVNKVVNLVGVDLNSATPIILSYISGLSLTMAKNIVAYRQENGKFTNRKQLKKVKGIGDKAYEQAVGFLRIHDSNVFYDKTNIHPESYDLADQIVKYLKIDLNNIDKEKLEKINREQLSQELDINKYDIDLILDSLIAPEKDIRDDKDGFIISDKVLTIDDIATGQVLTGQVQNITDFGAFVFIGLKQAALVHITNMKKKDGKYIKHPLEVVNVGDNVKLEIIDIDKQRERIQGKIIWE</sequence>
<dbReference type="Gene3D" id="1.10.150.310">
    <property type="entry name" value="Tex RuvX-like domain-like"/>
    <property type="match status" value="1"/>
</dbReference>
<dbReference type="Pfam" id="PF17674">
    <property type="entry name" value="HHH_9"/>
    <property type="match status" value="1"/>
</dbReference>
<dbReference type="Gene3D" id="2.40.50.140">
    <property type="entry name" value="Nucleic acid-binding proteins"/>
    <property type="match status" value="1"/>
</dbReference>
<keyword evidence="3" id="KW-1185">Reference proteome</keyword>
<gene>
    <name evidence="2" type="ORF">FJO69_00950</name>
</gene>
<dbReference type="InterPro" id="IPR018974">
    <property type="entry name" value="Tex-like_N"/>
</dbReference>
<evidence type="ECO:0000313" key="2">
    <source>
        <dbReference type="EMBL" id="TPE57751.1"/>
    </source>
</evidence>
<name>A0A501XB24_9BACT</name>
<dbReference type="FunFam" id="1.10.150.310:FF:000002">
    <property type="entry name" value="Putative transcription modulator/accessory protein"/>
    <property type="match status" value="1"/>
</dbReference>
<dbReference type="Gene3D" id="1.10.10.650">
    <property type="entry name" value="RuvA domain 2-like"/>
    <property type="match status" value="1"/>
</dbReference>
<proteinExistence type="predicted"/>
<dbReference type="InterPro" id="IPR023323">
    <property type="entry name" value="Tex-like_dom_sf"/>
</dbReference>
<protein>
    <submittedName>
        <fullName evidence="2">S1 RNA-binding domain-containing protein</fullName>
    </submittedName>
</protein>
<dbReference type="GO" id="GO:0003735">
    <property type="term" value="F:structural constituent of ribosome"/>
    <property type="evidence" value="ECO:0007669"/>
    <property type="project" value="TreeGrafter"/>
</dbReference>
<feature type="domain" description="S1 motif" evidence="1">
    <location>
        <begin position="644"/>
        <end position="711"/>
    </location>
</feature>
<reference evidence="2 3" key="1">
    <citation type="submission" date="2019-06" db="EMBL/GenBank/DDBJ databases">
        <title>Mycoplasma falconis type strain whole genome sequence.</title>
        <authorList>
            <person name="Spergser J."/>
        </authorList>
    </citation>
    <scope>NUCLEOTIDE SEQUENCE [LARGE SCALE GENOMIC DNA]</scope>
    <source>
        <strain evidence="2 3">ATCC 51372</strain>
    </source>
</reference>
<dbReference type="InterPro" id="IPR003029">
    <property type="entry name" value="S1_domain"/>
</dbReference>
<accession>A0A501XB24</accession>
<dbReference type="GO" id="GO:0003729">
    <property type="term" value="F:mRNA binding"/>
    <property type="evidence" value="ECO:0007669"/>
    <property type="project" value="TreeGrafter"/>
</dbReference>
<dbReference type="SUPFAM" id="SSF50249">
    <property type="entry name" value="Nucleic acid-binding proteins"/>
    <property type="match status" value="1"/>
</dbReference>
<dbReference type="InterPro" id="IPR050437">
    <property type="entry name" value="Ribos_protein_bS1-like"/>
</dbReference>
<dbReference type="InterPro" id="IPR006641">
    <property type="entry name" value="YqgF/RNaseH-like_dom"/>
</dbReference>
<dbReference type="Pfam" id="PF00575">
    <property type="entry name" value="S1"/>
    <property type="match status" value="1"/>
</dbReference>
<dbReference type="Pfam" id="PF22706">
    <property type="entry name" value="Tex_central_region"/>
    <property type="match status" value="1"/>
</dbReference>
<dbReference type="Gene3D" id="3.30.420.140">
    <property type="entry name" value="YqgF/RNase H-like domain"/>
    <property type="match status" value="1"/>
</dbReference>
<dbReference type="FunFam" id="1.10.10.650:FF:000001">
    <property type="entry name" value="S1 RNA-binding domain 1"/>
    <property type="match status" value="1"/>
</dbReference>
<dbReference type="InterPro" id="IPR044146">
    <property type="entry name" value="S1_Tex"/>
</dbReference>
<dbReference type="PROSITE" id="PS50126">
    <property type="entry name" value="S1"/>
    <property type="match status" value="1"/>
</dbReference>